<dbReference type="Gene3D" id="1.20.1250.20">
    <property type="entry name" value="MFS general substrate transporter like domains"/>
    <property type="match status" value="2"/>
</dbReference>
<dbReference type="InterPro" id="IPR020846">
    <property type="entry name" value="MFS_dom"/>
</dbReference>
<feature type="transmembrane region" description="Helical" evidence="7">
    <location>
        <begin position="659"/>
        <end position="679"/>
    </location>
</feature>
<dbReference type="GO" id="GO:0003676">
    <property type="term" value="F:nucleic acid binding"/>
    <property type="evidence" value="ECO:0007669"/>
    <property type="project" value="InterPro"/>
</dbReference>
<evidence type="ECO:0000259" key="8">
    <source>
        <dbReference type="PROSITE" id="PS50850"/>
    </source>
</evidence>
<feature type="transmembrane region" description="Helical" evidence="7">
    <location>
        <begin position="857"/>
        <end position="876"/>
    </location>
</feature>
<dbReference type="PROSITE" id="PS51143">
    <property type="entry name" value="MT_A70"/>
    <property type="match status" value="1"/>
</dbReference>
<evidence type="ECO:0000256" key="3">
    <source>
        <dbReference type="ARBA" id="ARBA00022989"/>
    </source>
</evidence>
<name>A0A1V6QPK3_9EURO</name>
<evidence type="ECO:0000313" key="9">
    <source>
        <dbReference type="EMBL" id="OQD91170.1"/>
    </source>
</evidence>
<dbReference type="PANTHER" id="PTHR42718:SF23">
    <property type="entry name" value="MAJOR FACILITATOR SUPERFAMILY (MFS) PROFILE DOMAIN-CONTAINING PROTEIN"/>
    <property type="match status" value="1"/>
</dbReference>
<protein>
    <recommendedName>
        <fullName evidence="8">Major facilitator superfamily (MFS) profile domain-containing protein</fullName>
    </recommendedName>
</protein>
<proteinExistence type="inferred from homology"/>
<dbReference type="AlphaFoldDB" id="A0A1V6QPK3"/>
<evidence type="ECO:0000256" key="6">
    <source>
        <dbReference type="SAM" id="MobiDB-lite"/>
    </source>
</evidence>
<accession>A0A1V6QPK3</accession>
<keyword evidence="2 7" id="KW-0812">Transmembrane</keyword>
<feature type="transmembrane region" description="Helical" evidence="7">
    <location>
        <begin position="730"/>
        <end position="748"/>
    </location>
</feature>
<evidence type="ECO:0000256" key="4">
    <source>
        <dbReference type="ARBA" id="ARBA00023136"/>
    </source>
</evidence>
<dbReference type="GO" id="GO:0016020">
    <property type="term" value="C:membrane"/>
    <property type="evidence" value="ECO:0007669"/>
    <property type="project" value="UniProtKB-SubCell"/>
</dbReference>
<evidence type="ECO:0000256" key="2">
    <source>
        <dbReference type="ARBA" id="ARBA00022692"/>
    </source>
</evidence>
<comment type="subcellular location">
    <subcellularLocation>
        <location evidence="1">Membrane</location>
        <topology evidence="1">Multi-pass membrane protein</topology>
    </subcellularLocation>
</comment>
<dbReference type="Pfam" id="PF05063">
    <property type="entry name" value="MT-A70"/>
    <property type="match status" value="1"/>
</dbReference>
<dbReference type="PROSITE" id="PS50850">
    <property type="entry name" value="MFS"/>
    <property type="match status" value="1"/>
</dbReference>
<feature type="transmembrane region" description="Helical" evidence="7">
    <location>
        <begin position="569"/>
        <end position="592"/>
    </location>
</feature>
<feature type="transmembrane region" description="Helical" evidence="7">
    <location>
        <begin position="832"/>
        <end position="851"/>
    </location>
</feature>
<comment type="similarity">
    <text evidence="5">Belongs to the MT-A70-like family.</text>
</comment>
<keyword evidence="3 7" id="KW-1133">Transmembrane helix</keyword>
<dbReference type="PROSITE" id="PS00092">
    <property type="entry name" value="N6_MTASE"/>
    <property type="match status" value="1"/>
</dbReference>
<dbReference type="Pfam" id="PF07690">
    <property type="entry name" value="MFS_1"/>
    <property type="match status" value="1"/>
</dbReference>
<sequence>MIDTQESAILFQAEDKIFLLDIPYSIAIAQGNIAPCKQLEPTTAEPSLKTQENKSQRKQLLSCSPAKEPFPSTEPKKPNARAKVLESTPISERRFHSELILPLVRDSLETIRAGIDGDRWCFTRVVPCEEVNEYMVPDQPPSRKRRKGNDSTFLQPGPDGHAKVLDKPPVILSSAVPNIFETLSELNVTKNPSPEAAVIQIGTSHETTGEYLVPPESSFILCELPIFKGPDYRAAHELPIPGLSQKFNLILMDPPWPNRSVRRSGHYTTNHYSEMDILTEGMREILQAYSYRHEDMTQLAEPQGGSQIQSQQSIAAIWITNAEKSRKAAYHAMSGAGFHVCEEWVWVKTTQHGQPISALDGLWRKPYEILVIGKRELNVDALSSAHETHDLTAVSEAIATRRVIAAVPDLHSRKPNLRSIFEKIFFSSGSSHESYTALERRDYDVPPICRPRKLHQSTIRELQPGMPTMVQQDSEKGPEATLTENNYTERPKCFNSTLQECLFVLTATMAIGQQSFFQGCIVGVTASIGKDLNMNSAEITWINAGASLSSGAFLLSFGKLADMFGRKTLFTIGMAGFTISLLIAGFATNAIYMDVFSGIIGLFAAAVVPPAVGTLGAVYEKPSKRKNRAFACFSAGNPLGFVGGMIISGVASHEYNWRASFWALAVVYAIFTVLTVWTVPADGFARTPVSLEALRRFDLLGTCLVIVGFAFFSSSLSLAGDAPDSWKTGYVLGLFIVGFFLLVTFLYWQSIAKNPLMPLWVWKDRNFSLLMATFCLGFMGFSAVSFFLSLYLQEVKHQTSLEITAKLLPMVVSGVLVNVICGLVLHRVSNKVLTGIGALAYTASFLILSFMTEDATYWAFIFPALVLVVVGADIQFNVTNMYVMSSLPPSQQSIAGGIFNTVSKLCNNLGLGIATSVEASVVNTMTASTPAIQPYLAVYWYAAAAAGLSLFMVPFLTLKTQGNTESQENEGLTGEMVGEKMASTHPEDVPIAGTTGSVISPAIDVEHEKR</sequence>
<dbReference type="InterPro" id="IPR002052">
    <property type="entry name" value="DNA_methylase_N6_adenine_CS"/>
</dbReference>
<dbReference type="SUPFAM" id="SSF103473">
    <property type="entry name" value="MFS general substrate transporter"/>
    <property type="match status" value="1"/>
</dbReference>
<dbReference type="GO" id="GO:0022857">
    <property type="term" value="F:transmembrane transporter activity"/>
    <property type="evidence" value="ECO:0007669"/>
    <property type="project" value="InterPro"/>
</dbReference>
<evidence type="ECO:0000256" key="5">
    <source>
        <dbReference type="PROSITE-ProRule" id="PRU00489"/>
    </source>
</evidence>
<evidence type="ECO:0000313" key="10">
    <source>
        <dbReference type="Proteomes" id="UP000191672"/>
    </source>
</evidence>
<feature type="domain" description="Major facilitator superfamily (MFS) profile" evidence="8">
    <location>
        <begin position="503"/>
        <end position="961"/>
    </location>
</feature>
<feature type="region of interest" description="Disordered" evidence="6">
    <location>
        <begin position="135"/>
        <end position="164"/>
    </location>
</feature>
<feature type="transmembrane region" description="Helical" evidence="7">
    <location>
        <begin position="699"/>
        <end position="718"/>
    </location>
</feature>
<organism evidence="9 10">
    <name type="scientific">Penicillium antarcticum</name>
    <dbReference type="NCBI Taxonomy" id="416450"/>
    <lineage>
        <taxon>Eukaryota</taxon>
        <taxon>Fungi</taxon>
        <taxon>Dikarya</taxon>
        <taxon>Ascomycota</taxon>
        <taxon>Pezizomycotina</taxon>
        <taxon>Eurotiomycetes</taxon>
        <taxon>Eurotiomycetidae</taxon>
        <taxon>Eurotiales</taxon>
        <taxon>Aspergillaceae</taxon>
        <taxon>Penicillium</taxon>
    </lineage>
</organism>
<feature type="transmembrane region" description="Helical" evidence="7">
    <location>
        <begin position="598"/>
        <end position="618"/>
    </location>
</feature>
<feature type="transmembrane region" description="Helical" evidence="7">
    <location>
        <begin position="539"/>
        <end position="557"/>
    </location>
</feature>
<gene>
    <name evidence="9" type="ORF">PENANT_c001G03067</name>
</gene>
<dbReference type="InterPro" id="IPR036259">
    <property type="entry name" value="MFS_trans_sf"/>
</dbReference>
<dbReference type="EMBL" id="MDYN01000001">
    <property type="protein sequence ID" value="OQD91170.1"/>
    <property type="molecule type" value="Genomic_DNA"/>
</dbReference>
<evidence type="ECO:0000256" key="1">
    <source>
        <dbReference type="ARBA" id="ARBA00004141"/>
    </source>
</evidence>
<feature type="transmembrane region" description="Helical" evidence="7">
    <location>
        <begin position="938"/>
        <end position="958"/>
    </location>
</feature>
<dbReference type="PANTHER" id="PTHR42718">
    <property type="entry name" value="MAJOR FACILITATOR SUPERFAMILY MULTIDRUG TRANSPORTER MFSC"/>
    <property type="match status" value="1"/>
</dbReference>
<dbReference type="InterPro" id="IPR011701">
    <property type="entry name" value="MFS"/>
</dbReference>
<evidence type="ECO:0000256" key="7">
    <source>
        <dbReference type="SAM" id="Phobius"/>
    </source>
</evidence>
<comment type="caution">
    <text evidence="9">The sequence shown here is derived from an EMBL/GenBank/DDBJ whole genome shotgun (WGS) entry which is preliminary data.</text>
</comment>
<keyword evidence="4 7" id="KW-0472">Membrane</keyword>
<dbReference type="GO" id="GO:0008168">
    <property type="term" value="F:methyltransferase activity"/>
    <property type="evidence" value="ECO:0007669"/>
    <property type="project" value="InterPro"/>
</dbReference>
<dbReference type="InterPro" id="IPR007757">
    <property type="entry name" value="MT-A70-like"/>
</dbReference>
<feature type="region of interest" description="Disordered" evidence="6">
    <location>
        <begin position="44"/>
        <end position="80"/>
    </location>
</feature>
<keyword evidence="10" id="KW-1185">Reference proteome</keyword>
<feature type="transmembrane region" description="Helical" evidence="7">
    <location>
        <begin position="630"/>
        <end position="653"/>
    </location>
</feature>
<dbReference type="GO" id="GO:0032259">
    <property type="term" value="P:methylation"/>
    <property type="evidence" value="ECO:0007669"/>
    <property type="project" value="InterPro"/>
</dbReference>
<feature type="transmembrane region" description="Helical" evidence="7">
    <location>
        <begin position="803"/>
        <end position="825"/>
    </location>
</feature>
<dbReference type="Proteomes" id="UP000191672">
    <property type="component" value="Unassembled WGS sequence"/>
</dbReference>
<feature type="transmembrane region" description="Helical" evidence="7">
    <location>
        <begin position="769"/>
        <end position="791"/>
    </location>
</feature>
<reference evidence="10" key="1">
    <citation type="journal article" date="2017" name="Nat. Microbiol.">
        <title>Global analysis of biosynthetic gene clusters reveals vast potential of secondary metabolite production in Penicillium species.</title>
        <authorList>
            <person name="Nielsen J.C."/>
            <person name="Grijseels S."/>
            <person name="Prigent S."/>
            <person name="Ji B."/>
            <person name="Dainat J."/>
            <person name="Nielsen K.F."/>
            <person name="Frisvad J.C."/>
            <person name="Workman M."/>
            <person name="Nielsen J."/>
        </authorList>
    </citation>
    <scope>NUCLEOTIDE SEQUENCE [LARGE SCALE GENOMIC DNA]</scope>
    <source>
        <strain evidence="10">IBT 31811</strain>
    </source>
</reference>